<comment type="caution">
    <text evidence="1">The sequence shown here is derived from an EMBL/GenBank/DDBJ whole genome shotgun (WGS) entry which is preliminary data.</text>
</comment>
<evidence type="ECO:0000313" key="2">
    <source>
        <dbReference type="Proteomes" id="UP000033423"/>
    </source>
</evidence>
<organism evidence="1 2">
    <name type="scientific">Candidatus Magnetobacterium bavaricum</name>
    <dbReference type="NCBI Taxonomy" id="29290"/>
    <lineage>
        <taxon>Bacteria</taxon>
        <taxon>Pseudomonadati</taxon>
        <taxon>Nitrospirota</taxon>
        <taxon>Thermodesulfovibrionia</taxon>
        <taxon>Thermodesulfovibrionales</taxon>
        <taxon>Candidatus Magnetobacteriaceae</taxon>
        <taxon>Candidatus Magnetobacterium</taxon>
    </lineage>
</organism>
<keyword evidence="2" id="KW-1185">Reference proteome</keyword>
<dbReference type="AlphaFoldDB" id="A0A0F3H1G4"/>
<dbReference type="Proteomes" id="UP000033423">
    <property type="component" value="Unassembled WGS sequence"/>
</dbReference>
<accession>A0A0F3H1G4</accession>
<sequence>MLNNFSNHHANKGDASPIHGGTLFVTTHTTEGEVFLTPNGNRAVNITAYATDTTLPIFSQIVTAK</sequence>
<reference evidence="1 2" key="1">
    <citation type="submission" date="2015-02" db="EMBL/GenBank/DDBJ databases">
        <title>Single-cell genomics of uncultivated deep-branching MTB reveals a conserved set of magnetosome genes.</title>
        <authorList>
            <person name="Kolinko S."/>
            <person name="Richter M."/>
            <person name="Glockner F.O."/>
            <person name="Brachmann A."/>
            <person name="Schuler D."/>
        </authorList>
    </citation>
    <scope>NUCLEOTIDE SEQUENCE [LARGE SCALE GENOMIC DNA]</scope>
    <source>
        <strain evidence="1">TM-1</strain>
    </source>
</reference>
<gene>
    <name evidence="1" type="ORF">MBAV_001050</name>
</gene>
<name>A0A0F3H1G4_9BACT</name>
<dbReference type="EMBL" id="LACI01000467">
    <property type="protein sequence ID" value="KJU86758.1"/>
    <property type="molecule type" value="Genomic_DNA"/>
</dbReference>
<protein>
    <submittedName>
        <fullName evidence="1">Type IV pilin</fullName>
    </submittedName>
</protein>
<proteinExistence type="predicted"/>
<evidence type="ECO:0000313" key="1">
    <source>
        <dbReference type="EMBL" id="KJU86758.1"/>
    </source>
</evidence>